<organism evidence="2 3">
    <name type="scientific">Amycolatopsis saalfeldensis</name>
    <dbReference type="NCBI Taxonomy" id="394193"/>
    <lineage>
        <taxon>Bacteria</taxon>
        <taxon>Bacillati</taxon>
        <taxon>Actinomycetota</taxon>
        <taxon>Actinomycetes</taxon>
        <taxon>Pseudonocardiales</taxon>
        <taxon>Pseudonocardiaceae</taxon>
        <taxon>Amycolatopsis</taxon>
    </lineage>
</organism>
<dbReference type="AlphaFoldDB" id="A0A1H8YN65"/>
<sequence length="384" mass="41003">MSLATQLHNGDLGRWCAEHLPGTPNLIGDIQRRLAAAGNRQPIVPAGRVPADHWARVATAFRLRLGLLVDGGAPAGALLGAVRARLASREWAEHAGQSFAGARPERDTAGRWSPYLAGRRGWLDAARVDAAPDAGHEPVLTDLLKRTAAYAGEHMPPATIGHPGAEAGLARVCWVLAAWESCARGGNLPADVASVHQQPDFDADDLRRVAPEHAVTELVALIELLQSSGTLRDWRGDTPGRAPREPGPLGCATPVFVPHWAEGHLIIRRSLVEVTAAPSLEEDALARCLWRLLACSWLDTSNRHDIGSVDIYLARHGVVASWGVVTFADMLLGGTGRADGGARDAFLRLARPVISAEGGQPPAEWVPRERSAPRPPYITKSSAP</sequence>
<name>A0A1H8YN65_9PSEU</name>
<feature type="region of interest" description="Disordered" evidence="1">
    <location>
        <begin position="357"/>
        <end position="384"/>
    </location>
</feature>
<evidence type="ECO:0000313" key="3">
    <source>
        <dbReference type="Proteomes" id="UP000198582"/>
    </source>
</evidence>
<proteinExistence type="predicted"/>
<accession>A0A1H8YN65</accession>
<gene>
    <name evidence="2" type="ORF">SAMN04489732_12921</name>
</gene>
<keyword evidence="3" id="KW-1185">Reference proteome</keyword>
<dbReference type="STRING" id="394193.SAMN04489732_12921"/>
<protein>
    <submittedName>
        <fullName evidence="2">Uncharacterized protein</fullName>
    </submittedName>
</protein>
<dbReference type="OrthoDB" id="4001768at2"/>
<evidence type="ECO:0000256" key="1">
    <source>
        <dbReference type="SAM" id="MobiDB-lite"/>
    </source>
</evidence>
<dbReference type="RefSeq" id="WP_091628370.1">
    <property type="nucleotide sequence ID" value="NZ_FOEF01000029.1"/>
</dbReference>
<dbReference type="Proteomes" id="UP000198582">
    <property type="component" value="Unassembled WGS sequence"/>
</dbReference>
<reference evidence="2 3" key="1">
    <citation type="submission" date="2016-10" db="EMBL/GenBank/DDBJ databases">
        <authorList>
            <person name="de Groot N.N."/>
        </authorList>
    </citation>
    <scope>NUCLEOTIDE SEQUENCE [LARGE SCALE GENOMIC DNA]</scope>
    <source>
        <strain evidence="2 3">DSM 44993</strain>
    </source>
</reference>
<dbReference type="EMBL" id="FOEF01000029">
    <property type="protein sequence ID" value="SEP53596.1"/>
    <property type="molecule type" value="Genomic_DNA"/>
</dbReference>
<evidence type="ECO:0000313" key="2">
    <source>
        <dbReference type="EMBL" id="SEP53596.1"/>
    </source>
</evidence>